<dbReference type="NCBIfam" id="TIGR00027">
    <property type="entry name" value="mthyl_TIGR00027"/>
    <property type="match status" value="1"/>
</dbReference>
<dbReference type="FunFam" id="3.40.50.150:FF:000152">
    <property type="entry name" value="S-adenosyl-L-methionine-dependent methyltransferase"/>
    <property type="match status" value="1"/>
</dbReference>
<evidence type="ECO:0000313" key="7">
    <source>
        <dbReference type="EMBL" id="OBI49752.1"/>
    </source>
</evidence>
<dbReference type="InterPro" id="IPR007213">
    <property type="entry name" value="Ppm1/Ppm2/Tcmp"/>
</dbReference>
<comment type="similarity">
    <text evidence="2 6">Belongs to the UPF0677 family.</text>
</comment>
<evidence type="ECO:0000256" key="3">
    <source>
        <dbReference type="ARBA" id="ARBA00022603"/>
    </source>
</evidence>
<accession>A0A1A2ZJV1</accession>
<dbReference type="AlphaFoldDB" id="A0A1A2ZJV1"/>
<keyword evidence="4 7" id="KW-0808">Transferase</keyword>
<dbReference type="Gene3D" id="3.40.50.150">
    <property type="entry name" value="Vaccinia Virus protein VP39"/>
    <property type="match status" value="1"/>
</dbReference>
<keyword evidence="5 6" id="KW-0949">S-adenosyl-L-methionine</keyword>
<dbReference type="PANTHER" id="PTHR43619:SF2">
    <property type="entry name" value="S-ADENOSYL-L-METHIONINE-DEPENDENT METHYLTRANSFERASES SUPERFAMILY PROTEIN"/>
    <property type="match status" value="1"/>
</dbReference>
<proteinExistence type="inferred from homology"/>
<comment type="function">
    <text evidence="1 6">Exhibits S-adenosyl-L-methionine-dependent methyltransferase activity.</text>
</comment>
<evidence type="ECO:0000256" key="2">
    <source>
        <dbReference type="ARBA" id="ARBA00008138"/>
    </source>
</evidence>
<dbReference type="SUPFAM" id="SSF53335">
    <property type="entry name" value="S-adenosyl-L-methionine-dependent methyltransferases"/>
    <property type="match status" value="1"/>
</dbReference>
<dbReference type="OrthoDB" id="9806164at2"/>
<gene>
    <name evidence="7" type="ORF">A5707_16155</name>
</gene>
<dbReference type="EC" id="2.1.1.-" evidence="6"/>
<dbReference type="InterPro" id="IPR011610">
    <property type="entry name" value="SAM_mthyl_Trfase_ML2640-like"/>
</dbReference>
<sequence length="314" mass="34629">MARTDNDTWEITESVGATALGVAAARAAETESDDPLISDPFARVFLDTVGDGVWNWYSAPELPAEVVEAEPELPLRQQGLVDYFASRTKFFDTFFLEAADAGIRQAVILAAGLDSRAWRLPWPDGTTVYELDQPRVLEFKASTLAGHGAQPTCERVGVAVDLRQDWPTALQQAGFDASAPSAWSVEGLLMYLPAAAQDLLFTRIQELTAAGSRIGVEALAPNFADPEAVAQRRERMERVQALMAKADPQREVPRSDKLWYFEDREDVGDWLRRHGWHVTVTPTEELLAGYGRAPAQDLEQAAPWNLFVSAVRAS</sequence>
<keyword evidence="3 6" id="KW-0489">Methyltransferase</keyword>
<reference evidence="8" key="1">
    <citation type="submission" date="2016-06" db="EMBL/GenBank/DDBJ databases">
        <authorList>
            <person name="Sutton G."/>
            <person name="Brinkac L."/>
            <person name="Sanka R."/>
            <person name="Adams M."/>
            <person name="Lau E."/>
            <person name="Sam S."/>
            <person name="Sreng N."/>
            <person name="Him V."/>
            <person name="Kerleguer A."/>
            <person name="Cheng S."/>
        </authorList>
    </citation>
    <scope>NUCLEOTIDE SEQUENCE [LARGE SCALE GENOMIC DNA]</scope>
    <source>
        <strain evidence="8">E861</strain>
    </source>
</reference>
<evidence type="ECO:0000256" key="4">
    <source>
        <dbReference type="ARBA" id="ARBA00022679"/>
    </source>
</evidence>
<dbReference type="EMBL" id="LZKJ01000059">
    <property type="protein sequence ID" value="OBI49752.1"/>
    <property type="molecule type" value="Genomic_DNA"/>
</dbReference>
<dbReference type="Pfam" id="PF04072">
    <property type="entry name" value="LCM"/>
    <property type="match status" value="1"/>
</dbReference>
<evidence type="ECO:0000256" key="6">
    <source>
        <dbReference type="RuleBase" id="RU362030"/>
    </source>
</evidence>
<dbReference type="Proteomes" id="UP000093592">
    <property type="component" value="Unassembled WGS sequence"/>
</dbReference>
<evidence type="ECO:0000256" key="1">
    <source>
        <dbReference type="ARBA" id="ARBA00003907"/>
    </source>
</evidence>
<dbReference type="InterPro" id="IPR029063">
    <property type="entry name" value="SAM-dependent_MTases_sf"/>
</dbReference>
<protein>
    <recommendedName>
        <fullName evidence="6">S-adenosyl-L-methionine-dependent methyltransferase</fullName>
        <ecNumber evidence="6">2.1.1.-</ecNumber>
    </recommendedName>
</protein>
<evidence type="ECO:0000256" key="5">
    <source>
        <dbReference type="ARBA" id="ARBA00022691"/>
    </source>
</evidence>
<dbReference type="GO" id="GO:0032259">
    <property type="term" value="P:methylation"/>
    <property type="evidence" value="ECO:0007669"/>
    <property type="project" value="UniProtKB-KW"/>
</dbReference>
<evidence type="ECO:0000313" key="8">
    <source>
        <dbReference type="Proteomes" id="UP000093592"/>
    </source>
</evidence>
<comment type="caution">
    <text evidence="7">The sequence shown here is derived from an EMBL/GenBank/DDBJ whole genome shotgun (WGS) entry which is preliminary data.</text>
</comment>
<organism evidence="7 8">
    <name type="scientific">Mycobacterium kyorinense</name>
    <dbReference type="NCBI Taxonomy" id="487514"/>
    <lineage>
        <taxon>Bacteria</taxon>
        <taxon>Bacillati</taxon>
        <taxon>Actinomycetota</taxon>
        <taxon>Actinomycetes</taxon>
        <taxon>Mycobacteriales</taxon>
        <taxon>Mycobacteriaceae</taxon>
        <taxon>Mycobacterium</taxon>
    </lineage>
</organism>
<name>A0A1A2ZJV1_9MYCO</name>
<dbReference type="PANTHER" id="PTHR43619">
    <property type="entry name" value="S-ADENOSYL-L-METHIONINE-DEPENDENT METHYLTRANSFERASE YKTD-RELATED"/>
    <property type="match status" value="1"/>
</dbReference>
<dbReference type="RefSeq" id="WP_065013566.1">
    <property type="nucleotide sequence ID" value="NZ_LZKJ01000059.1"/>
</dbReference>
<dbReference type="GO" id="GO:0008168">
    <property type="term" value="F:methyltransferase activity"/>
    <property type="evidence" value="ECO:0007669"/>
    <property type="project" value="UniProtKB-UniRule"/>
</dbReference>